<dbReference type="AlphaFoldDB" id="A0A285PH67"/>
<dbReference type="PANTHER" id="PTHR39322:SF1">
    <property type="entry name" value="ISOVALERYL-HOMOSERINE LACTONE SYNTHASE"/>
    <property type="match status" value="1"/>
</dbReference>
<evidence type="ECO:0000256" key="3">
    <source>
        <dbReference type="ARBA" id="ARBA00022691"/>
    </source>
</evidence>
<evidence type="ECO:0000256" key="2">
    <source>
        <dbReference type="ARBA" id="ARBA00022679"/>
    </source>
</evidence>
<dbReference type="RefSeq" id="WP_170956194.1">
    <property type="nucleotide sequence ID" value="NZ_OBEL01000006.1"/>
</dbReference>
<keyword evidence="2" id="KW-0808">Transferase</keyword>
<dbReference type="GO" id="GO:0016740">
    <property type="term" value="F:transferase activity"/>
    <property type="evidence" value="ECO:0007669"/>
    <property type="project" value="UniProtKB-KW"/>
</dbReference>
<dbReference type="PROSITE" id="PS51187">
    <property type="entry name" value="AUTOINDUCER_SYNTH_2"/>
    <property type="match status" value="1"/>
</dbReference>
<accession>A0A285PH67</accession>
<reference evidence="6 7" key="1">
    <citation type="submission" date="2017-09" db="EMBL/GenBank/DDBJ databases">
        <authorList>
            <person name="Ehlers B."/>
            <person name="Leendertz F.H."/>
        </authorList>
    </citation>
    <scope>NUCLEOTIDE SEQUENCE [LARGE SCALE GENOMIC DNA]</scope>
    <source>
        <strain evidence="6 7">DSM 18289</strain>
    </source>
</reference>
<dbReference type="InterPro" id="IPR001690">
    <property type="entry name" value="Autoind_synthase"/>
</dbReference>
<dbReference type="EMBL" id="OBEL01000006">
    <property type="protein sequence ID" value="SNZ21072.1"/>
    <property type="molecule type" value="Genomic_DNA"/>
</dbReference>
<evidence type="ECO:0000256" key="5">
    <source>
        <dbReference type="PROSITE-ProRule" id="PRU00533"/>
    </source>
</evidence>
<keyword evidence="4 5" id="KW-0071">Autoinducer synthesis</keyword>
<dbReference type="SUPFAM" id="SSF55729">
    <property type="entry name" value="Acyl-CoA N-acyltransferases (Nat)"/>
    <property type="match status" value="1"/>
</dbReference>
<protein>
    <submittedName>
        <fullName evidence="6">Acyl-homoserine lactone synthase</fullName>
    </submittedName>
</protein>
<name>A0A285PH67_9HYPH</name>
<evidence type="ECO:0000256" key="4">
    <source>
        <dbReference type="ARBA" id="ARBA00022929"/>
    </source>
</evidence>
<evidence type="ECO:0000313" key="6">
    <source>
        <dbReference type="EMBL" id="SNZ21072.1"/>
    </source>
</evidence>
<keyword evidence="7" id="KW-1185">Reference proteome</keyword>
<evidence type="ECO:0000256" key="1">
    <source>
        <dbReference type="ARBA" id="ARBA00022654"/>
    </source>
</evidence>
<dbReference type="GO" id="GO:0007165">
    <property type="term" value="P:signal transduction"/>
    <property type="evidence" value="ECO:0007669"/>
    <property type="project" value="TreeGrafter"/>
</dbReference>
<dbReference type="InterPro" id="IPR016181">
    <property type="entry name" value="Acyl_CoA_acyltransferase"/>
</dbReference>
<comment type="similarity">
    <text evidence="5">Belongs to the autoinducer synthase family.</text>
</comment>
<dbReference type="Proteomes" id="UP000219439">
    <property type="component" value="Unassembled WGS sequence"/>
</dbReference>
<dbReference type="Gene3D" id="3.40.630.30">
    <property type="match status" value="1"/>
</dbReference>
<dbReference type="PANTHER" id="PTHR39322">
    <property type="entry name" value="ACYL-HOMOSERINE-LACTONE SYNTHASE"/>
    <property type="match status" value="1"/>
</dbReference>
<dbReference type="Pfam" id="PF00765">
    <property type="entry name" value="Autoind_synth"/>
    <property type="match status" value="1"/>
</dbReference>
<keyword evidence="3" id="KW-0949">S-adenosyl-L-methionine</keyword>
<gene>
    <name evidence="6" type="ORF">SAMN06265368_4186</name>
</gene>
<dbReference type="GO" id="GO:0009372">
    <property type="term" value="P:quorum sensing"/>
    <property type="evidence" value="ECO:0007669"/>
    <property type="project" value="UniProtKB-UniRule"/>
</dbReference>
<proteinExistence type="inferred from homology"/>
<organism evidence="6 7">
    <name type="scientific">Cohaesibacter gelatinilyticus</name>
    <dbReference type="NCBI Taxonomy" id="372072"/>
    <lineage>
        <taxon>Bacteria</taxon>
        <taxon>Pseudomonadati</taxon>
        <taxon>Pseudomonadota</taxon>
        <taxon>Alphaproteobacteria</taxon>
        <taxon>Hyphomicrobiales</taxon>
        <taxon>Cohaesibacteraceae</taxon>
    </lineage>
</organism>
<evidence type="ECO:0000313" key="7">
    <source>
        <dbReference type="Proteomes" id="UP000219439"/>
    </source>
</evidence>
<keyword evidence="1 5" id="KW-0673">Quorum sensing</keyword>
<sequence>MLNILYGSQMESRRQEFDQLFKARFETFVVGRGWSLPSYNGRERDQFDKDCAVYFIDRDKNGEIVGSVRITPTDRCSLLADCFPHISNPDPAPRSPHIYEATRYISLPKEKSRAANRASKARVIAAAMIWCFEHQVSRLQSVIDVELLDAFMEMCPYIKVMGPTSAYGGGRGVPGGGMCLGISAPVHREAIEAILHFGNLDPNEFPIPVLSAA</sequence>